<evidence type="ECO:0000313" key="2">
    <source>
        <dbReference type="Proteomes" id="UP000814128"/>
    </source>
</evidence>
<protein>
    <submittedName>
        <fullName evidence="1">Uncharacterized protein</fullName>
    </submittedName>
</protein>
<organism evidence="1 2">
    <name type="scientific">Vararia minispora EC-137</name>
    <dbReference type="NCBI Taxonomy" id="1314806"/>
    <lineage>
        <taxon>Eukaryota</taxon>
        <taxon>Fungi</taxon>
        <taxon>Dikarya</taxon>
        <taxon>Basidiomycota</taxon>
        <taxon>Agaricomycotina</taxon>
        <taxon>Agaricomycetes</taxon>
        <taxon>Russulales</taxon>
        <taxon>Lachnocladiaceae</taxon>
        <taxon>Vararia</taxon>
    </lineage>
</organism>
<gene>
    <name evidence="1" type="ORF">K488DRAFT_51871</name>
</gene>
<reference evidence="1" key="1">
    <citation type="submission" date="2021-02" db="EMBL/GenBank/DDBJ databases">
        <authorList>
            <consortium name="DOE Joint Genome Institute"/>
            <person name="Ahrendt S."/>
            <person name="Looney B.P."/>
            <person name="Miyauchi S."/>
            <person name="Morin E."/>
            <person name="Drula E."/>
            <person name="Courty P.E."/>
            <person name="Chicoki N."/>
            <person name="Fauchery L."/>
            <person name="Kohler A."/>
            <person name="Kuo A."/>
            <person name="Labutti K."/>
            <person name="Pangilinan J."/>
            <person name="Lipzen A."/>
            <person name="Riley R."/>
            <person name="Andreopoulos W."/>
            <person name="He G."/>
            <person name="Johnson J."/>
            <person name="Barry K.W."/>
            <person name="Grigoriev I.V."/>
            <person name="Nagy L."/>
            <person name="Hibbett D."/>
            <person name="Henrissat B."/>
            <person name="Matheny P.B."/>
            <person name="Labbe J."/>
            <person name="Martin F."/>
        </authorList>
    </citation>
    <scope>NUCLEOTIDE SEQUENCE</scope>
    <source>
        <strain evidence="1">EC-137</strain>
    </source>
</reference>
<proteinExistence type="predicted"/>
<sequence>MLSAVAARKARLKSTPANSAPVTPAPSPAPTAAAPRGETGGTISESRTTPAKPSSGKRKASSSNTPKSTVKKARHSKSKETTRYFLERKVLESDSESDASIIVDGEDSEPGITGSADALSRPPVAPPRRAYSPSRPVEDSSDEEVVPPPSTELHSSGSPSSVPLTLTSFEPLFNENVFELTLQECKSCGLPGEPAVALVLSPSDTLSFIGTARICVLRGSVSLFGTTLHASSASCTVFAPKSSPVPVLEVSGDQGESSRDAFRQLPERLLGSLKMEGAVIVLQELWTGVEGLGRIVRTFDGFFTPSTDDGLEDLFISGVHVVRTSSRDVQPFQLPSSWKLALDEVDATAPVLASSPPAFFVKGPKNSGKSSFSRTLANRLLSRYRRVAYLDCDLGQSEFTPGGMVALTVLEEPIFGPPFTHPTIPYQAHYIGSSSPRTSPSHYLDSIEALLYVYRLDIQLNTVFDMDADMDAPSTSVHRIANAIPLVVNTMGWSKGLGADLTRKIEQLVTPTSVFALEFPHIPHGSTTLDSDGSPAHVLHAVPPPEHALRQTAADHRALALMSYFHAIFPRDARPGFTVQRWDTRLPLCFVPPYEIEVPAAVSRVIYTGVGAEDVVPDEAALVLNGALVALVRTDDDVGPTGADGLDDDSPCPLPYEQGAPPPDPTLSACLSLALVRAVSPTSRRIHLLTPRPVSAAHTLVKGELEIPIWGMLDHTTSSLDILPGAEHGNAPYLRWGSARADGVVGGEKRRVRRNLMRKGQM</sequence>
<accession>A0ACB8QIU7</accession>
<keyword evidence="2" id="KW-1185">Reference proteome</keyword>
<evidence type="ECO:0000313" key="1">
    <source>
        <dbReference type="EMBL" id="KAI0031540.1"/>
    </source>
</evidence>
<comment type="caution">
    <text evidence="1">The sequence shown here is derived from an EMBL/GenBank/DDBJ whole genome shotgun (WGS) entry which is preliminary data.</text>
</comment>
<name>A0ACB8QIU7_9AGAM</name>
<dbReference type="Proteomes" id="UP000814128">
    <property type="component" value="Unassembled WGS sequence"/>
</dbReference>
<reference evidence="1" key="2">
    <citation type="journal article" date="2022" name="New Phytol.">
        <title>Evolutionary transition to the ectomycorrhizal habit in the genomes of a hyperdiverse lineage of mushroom-forming fungi.</title>
        <authorList>
            <person name="Looney B."/>
            <person name="Miyauchi S."/>
            <person name="Morin E."/>
            <person name="Drula E."/>
            <person name="Courty P.E."/>
            <person name="Kohler A."/>
            <person name="Kuo A."/>
            <person name="LaButti K."/>
            <person name="Pangilinan J."/>
            <person name="Lipzen A."/>
            <person name="Riley R."/>
            <person name="Andreopoulos W."/>
            <person name="He G."/>
            <person name="Johnson J."/>
            <person name="Nolan M."/>
            <person name="Tritt A."/>
            <person name="Barry K.W."/>
            <person name="Grigoriev I.V."/>
            <person name="Nagy L.G."/>
            <person name="Hibbett D."/>
            <person name="Henrissat B."/>
            <person name="Matheny P.B."/>
            <person name="Labbe J."/>
            <person name="Martin F.M."/>
        </authorList>
    </citation>
    <scope>NUCLEOTIDE SEQUENCE</scope>
    <source>
        <strain evidence="1">EC-137</strain>
    </source>
</reference>
<dbReference type="EMBL" id="MU273576">
    <property type="protein sequence ID" value="KAI0031540.1"/>
    <property type="molecule type" value="Genomic_DNA"/>
</dbReference>